<dbReference type="InterPro" id="IPR036909">
    <property type="entry name" value="Cyt_c-like_dom_sf"/>
</dbReference>
<evidence type="ECO:0000313" key="6">
    <source>
        <dbReference type="EMBL" id="BBP01324.1"/>
    </source>
</evidence>
<keyword evidence="1 4" id="KW-0349">Heme</keyword>
<keyword evidence="3 4" id="KW-0408">Iron</keyword>
<keyword evidence="7" id="KW-1185">Reference proteome</keyword>
<protein>
    <submittedName>
        <fullName evidence="6">Cytochrome c</fullName>
    </submittedName>
</protein>
<dbReference type="GO" id="GO:0009055">
    <property type="term" value="F:electron transfer activity"/>
    <property type="evidence" value="ECO:0007669"/>
    <property type="project" value="InterPro"/>
</dbReference>
<dbReference type="InterPro" id="IPR051459">
    <property type="entry name" value="Cytochrome_c-type_DH"/>
</dbReference>
<evidence type="ECO:0000256" key="1">
    <source>
        <dbReference type="ARBA" id="ARBA00022617"/>
    </source>
</evidence>
<evidence type="ECO:0000256" key="2">
    <source>
        <dbReference type="ARBA" id="ARBA00022723"/>
    </source>
</evidence>
<dbReference type="Pfam" id="PF00034">
    <property type="entry name" value="Cytochrom_C"/>
    <property type="match status" value="1"/>
</dbReference>
<evidence type="ECO:0000256" key="3">
    <source>
        <dbReference type="ARBA" id="ARBA00023004"/>
    </source>
</evidence>
<keyword evidence="2 4" id="KW-0479">Metal-binding</keyword>
<dbReference type="EMBL" id="AP021881">
    <property type="protein sequence ID" value="BBP01324.1"/>
    <property type="molecule type" value="Genomic_DNA"/>
</dbReference>
<dbReference type="GO" id="GO:0046872">
    <property type="term" value="F:metal ion binding"/>
    <property type="evidence" value="ECO:0007669"/>
    <property type="project" value="UniProtKB-KW"/>
</dbReference>
<dbReference type="GO" id="GO:0020037">
    <property type="term" value="F:heme binding"/>
    <property type="evidence" value="ECO:0007669"/>
    <property type="project" value="InterPro"/>
</dbReference>
<gene>
    <name evidence="6" type="ORF">SFSGTM_20320</name>
</gene>
<reference evidence="7" key="1">
    <citation type="submission" date="2019-11" db="EMBL/GenBank/DDBJ databases">
        <title>Isolation and characterization of a novel species in the genus Sulfuriferula.</title>
        <authorList>
            <person name="Mochizuki J."/>
            <person name="Kojima H."/>
            <person name="Fukui M."/>
        </authorList>
    </citation>
    <scope>NUCLEOTIDE SEQUENCE [LARGE SCALE GENOMIC DNA]</scope>
    <source>
        <strain evidence="7">SGTM</strain>
    </source>
</reference>
<dbReference type="SUPFAM" id="SSF46626">
    <property type="entry name" value="Cytochrome c"/>
    <property type="match status" value="2"/>
</dbReference>
<dbReference type="KEGG" id="sniv:SFSGTM_20320"/>
<proteinExistence type="predicted"/>
<name>A0A809RKJ4_9PROT</name>
<feature type="domain" description="Cytochrome c" evidence="5">
    <location>
        <begin position="195"/>
        <end position="281"/>
    </location>
</feature>
<dbReference type="InterPro" id="IPR009056">
    <property type="entry name" value="Cyt_c-like_dom"/>
</dbReference>
<dbReference type="AlphaFoldDB" id="A0A809RKJ4"/>
<evidence type="ECO:0000313" key="7">
    <source>
        <dbReference type="Proteomes" id="UP000463939"/>
    </source>
</evidence>
<dbReference type="Gene3D" id="1.10.760.10">
    <property type="entry name" value="Cytochrome c-like domain"/>
    <property type="match status" value="2"/>
</dbReference>
<sequence length="331" mass="35175">MKVQLAITWTVGILVTAGVIIVAAQAGQPGPVTQTEKPVAASTIALPAATDVKPATKFQPPSDLDMPKDEFGKTVQLGKNIFEHTSSYASKYTGPTNLRCASCHLDAGRLADSAPLWAAYVSYPAYRSKNKHVNTYSERMQGCFKFSMNGKAPPLGDPVLIALESYSYWLATGATIDPKIAGRGYPKVPKPPLAMDYARGQLVFEQNCAVCHGADGAGQADANGQPNFPALWGSKSFNWGAGMGSIKNAVGFIKANMPLGLGGTLSDQQAWDVAIFMDSHERPQDPRFQGDIAATRAKYHDSSDSMYGTVVNGQLLGKGTTSANNPTPGMK</sequence>
<dbReference type="PANTHER" id="PTHR35008">
    <property type="entry name" value="BLL4482 PROTEIN-RELATED"/>
    <property type="match status" value="1"/>
</dbReference>
<dbReference type="RefSeq" id="WP_198420545.1">
    <property type="nucleotide sequence ID" value="NZ_AP021881.1"/>
</dbReference>
<evidence type="ECO:0000259" key="5">
    <source>
        <dbReference type="PROSITE" id="PS51007"/>
    </source>
</evidence>
<dbReference type="PANTHER" id="PTHR35008:SF9">
    <property type="entry name" value="CYTOCHROME C DOMAIN-CONTAINING PROTEIN"/>
    <property type="match status" value="1"/>
</dbReference>
<dbReference type="Proteomes" id="UP000463939">
    <property type="component" value="Chromosome"/>
</dbReference>
<dbReference type="PROSITE" id="PS51007">
    <property type="entry name" value="CYTC"/>
    <property type="match status" value="1"/>
</dbReference>
<organism evidence="6 7">
    <name type="scientific">Sulfuriferula nivalis</name>
    <dbReference type="NCBI Taxonomy" id="2675298"/>
    <lineage>
        <taxon>Bacteria</taxon>
        <taxon>Pseudomonadati</taxon>
        <taxon>Pseudomonadota</taxon>
        <taxon>Betaproteobacteria</taxon>
        <taxon>Nitrosomonadales</taxon>
        <taxon>Sulfuricellaceae</taxon>
        <taxon>Sulfuriferula</taxon>
    </lineage>
</organism>
<accession>A0A809RKJ4</accession>
<evidence type="ECO:0000256" key="4">
    <source>
        <dbReference type="PROSITE-ProRule" id="PRU00433"/>
    </source>
</evidence>